<keyword evidence="9" id="KW-1185">Reference proteome</keyword>
<dbReference type="GO" id="GO:0019867">
    <property type="term" value="C:outer membrane"/>
    <property type="evidence" value="ECO:0007669"/>
    <property type="project" value="InterPro"/>
</dbReference>
<dbReference type="Pfam" id="PF01103">
    <property type="entry name" value="Omp85"/>
    <property type="match status" value="1"/>
</dbReference>
<feature type="domain" description="Bacterial surface antigen (D15)" evidence="6">
    <location>
        <begin position="167"/>
        <end position="488"/>
    </location>
</feature>
<accession>A0A926VAE1</accession>
<sequence>MSAEAGIRSTAIAQLPLADTVEFPDIISTNAKDLLYTTNGDSQLAIAEKNDSSPIPNSQSPLVTDIQIRFVNNKGETVEGRTRKDFLLGELRLKPGQVFRQEALESDLRRLRRFEFIDRVNVSVNSDSTGVIIIYDIKESHFPSLSFGGGYNEDIGIYGTFGYRDANIAGLNQQLRGRLQVSAKDAQFDVQFTDPYRASEPNRLGYSVRAFRRRTFSRTFGDEIDLPNDDDAREGRFGGSVSVLRSFNDWDAALGLNYTRISIRDDNWRVSPIDELGNPLSLSGQGIDDLVTVSFAVTRDTRDRRLYPSTGSIFSLSTEQSIPIGLGDVLINRLRANYIQYVPVSLVGRGRPAQYPELTEMLAFNLQAGTILGEFPPAEAFNLGGTNSVRGYGGGGVGSGRSYGLASFEYRFPIVWRVGGVVFADFASDFGSGDTVLGEPGPIRDKPGSGFGYGLGLRVRSPFGLIRADFGISDRGDNSLEISFGQRF</sequence>
<evidence type="ECO:0000313" key="9">
    <source>
        <dbReference type="Proteomes" id="UP000641646"/>
    </source>
</evidence>
<protein>
    <submittedName>
        <fullName evidence="8">BamA/TamA family outer membrane protein</fullName>
    </submittedName>
</protein>
<keyword evidence="3" id="KW-0732">Signal</keyword>
<evidence type="ECO:0000256" key="3">
    <source>
        <dbReference type="ARBA" id="ARBA00022729"/>
    </source>
</evidence>
<comment type="caution">
    <text evidence="8">The sequence shown here is derived from an EMBL/GenBank/DDBJ whole genome shotgun (WGS) entry which is preliminary data.</text>
</comment>
<dbReference type="Gene3D" id="2.40.160.50">
    <property type="entry name" value="membrane protein fhac: a member of the omp85/tpsb transporter family"/>
    <property type="match status" value="1"/>
</dbReference>
<dbReference type="InterPro" id="IPR039910">
    <property type="entry name" value="D15-like"/>
</dbReference>
<gene>
    <name evidence="8" type="ORF">H6G03_03280</name>
</gene>
<dbReference type="PANTHER" id="PTHR12815:SF47">
    <property type="entry name" value="TRANSLOCATION AND ASSEMBLY MODULE SUBUNIT TAMA"/>
    <property type="match status" value="1"/>
</dbReference>
<name>A0A926VAE1_9CYAN</name>
<proteinExistence type="predicted"/>
<keyword evidence="4" id="KW-0472">Membrane</keyword>
<comment type="subcellular location">
    <subcellularLocation>
        <location evidence="1">Membrane</location>
    </subcellularLocation>
</comment>
<evidence type="ECO:0000256" key="5">
    <source>
        <dbReference type="ARBA" id="ARBA00023237"/>
    </source>
</evidence>
<feature type="domain" description="POTRA" evidence="7">
    <location>
        <begin position="78"/>
        <end position="139"/>
    </location>
</feature>
<evidence type="ECO:0000313" key="8">
    <source>
        <dbReference type="EMBL" id="MBD2180146.1"/>
    </source>
</evidence>
<keyword evidence="2" id="KW-0812">Transmembrane</keyword>
<evidence type="ECO:0000256" key="1">
    <source>
        <dbReference type="ARBA" id="ARBA00004370"/>
    </source>
</evidence>
<evidence type="ECO:0000259" key="6">
    <source>
        <dbReference type="Pfam" id="PF01103"/>
    </source>
</evidence>
<reference evidence="8" key="1">
    <citation type="journal article" date="2015" name="ISME J.">
        <title>Draft Genome Sequence of Streptomyces incarnatus NRRL8089, which Produces the Nucleoside Antibiotic Sinefungin.</title>
        <authorList>
            <person name="Oshima K."/>
            <person name="Hattori M."/>
            <person name="Shimizu H."/>
            <person name="Fukuda K."/>
            <person name="Nemoto M."/>
            <person name="Inagaki K."/>
            <person name="Tamura T."/>
        </authorList>
    </citation>
    <scope>NUCLEOTIDE SEQUENCE</scope>
    <source>
        <strain evidence="8">FACHB-1375</strain>
    </source>
</reference>
<dbReference type="InterPro" id="IPR000184">
    <property type="entry name" value="Bac_surfAg_D15"/>
</dbReference>
<dbReference type="Proteomes" id="UP000641646">
    <property type="component" value="Unassembled WGS sequence"/>
</dbReference>
<evidence type="ECO:0000256" key="2">
    <source>
        <dbReference type="ARBA" id="ARBA00022692"/>
    </source>
</evidence>
<dbReference type="PANTHER" id="PTHR12815">
    <property type="entry name" value="SORTING AND ASSEMBLY MACHINERY SAMM50 PROTEIN FAMILY MEMBER"/>
    <property type="match status" value="1"/>
</dbReference>
<keyword evidence="5" id="KW-0998">Cell outer membrane</keyword>
<evidence type="ECO:0000259" key="7">
    <source>
        <dbReference type="Pfam" id="PF07244"/>
    </source>
</evidence>
<dbReference type="InterPro" id="IPR010827">
    <property type="entry name" value="BamA/TamA_POTRA"/>
</dbReference>
<evidence type="ECO:0000256" key="4">
    <source>
        <dbReference type="ARBA" id="ARBA00023136"/>
    </source>
</evidence>
<dbReference type="Gene3D" id="3.10.20.310">
    <property type="entry name" value="membrane protein fhac"/>
    <property type="match status" value="1"/>
</dbReference>
<reference evidence="8" key="2">
    <citation type="submission" date="2020-08" db="EMBL/GenBank/DDBJ databases">
        <authorList>
            <person name="Chen M."/>
            <person name="Teng W."/>
            <person name="Zhao L."/>
            <person name="Hu C."/>
            <person name="Zhou Y."/>
            <person name="Han B."/>
            <person name="Song L."/>
            <person name="Shu W."/>
        </authorList>
    </citation>
    <scope>NUCLEOTIDE SEQUENCE</scope>
    <source>
        <strain evidence="8">FACHB-1375</strain>
    </source>
</reference>
<dbReference type="AlphaFoldDB" id="A0A926VAE1"/>
<dbReference type="EMBL" id="JACJPW010000005">
    <property type="protein sequence ID" value="MBD2180146.1"/>
    <property type="molecule type" value="Genomic_DNA"/>
</dbReference>
<dbReference type="Pfam" id="PF07244">
    <property type="entry name" value="POTRA"/>
    <property type="match status" value="1"/>
</dbReference>
<organism evidence="8 9">
    <name type="scientific">Aerosakkonema funiforme FACHB-1375</name>
    <dbReference type="NCBI Taxonomy" id="2949571"/>
    <lineage>
        <taxon>Bacteria</taxon>
        <taxon>Bacillati</taxon>
        <taxon>Cyanobacteriota</taxon>
        <taxon>Cyanophyceae</taxon>
        <taxon>Oscillatoriophycideae</taxon>
        <taxon>Aerosakkonematales</taxon>
        <taxon>Aerosakkonemataceae</taxon>
        <taxon>Aerosakkonema</taxon>
    </lineage>
</organism>